<dbReference type="RefSeq" id="WP_027309411.1">
    <property type="nucleotide sequence ID" value="NZ_FQVG01000085.1"/>
</dbReference>
<evidence type="ECO:0000313" key="9">
    <source>
        <dbReference type="EMBL" id="SHF46611.1"/>
    </source>
</evidence>
<keyword evidence="7" id="KW-0812">Transmembrane</keyword>
<evidence type="ECO:0000256" key="6">
    <source>
        <dbReference type="ARBA" id="ARBA00023014"/>
    </source>
</evidence>
<dbReference type="GO" id="GO:0005886">
    <property type="term" value="C:plasma membrane"/>
    <property type="evidence" value="ECO:0007669"/>
    <property type="project" value="TreeGrafter"/>
</dbReference>
<name>A0A1M5BW77_9CLOT</name>
<dbReference type="InterPro" id="IPR051684">
    <property type="entry name" value="Electron_Trans/Redox"/>
</dbReference>
<evidence type="ECO:0000313" key="10">
    <source>
        <dbReference type="Proteomes" id="UP000184423"/>
    </source>
</evidence>
<evidence type="ECO:0000256" key="3">
    <source>
        <dbReference type="ARBA" id="ARBA00022723"/>
    </source>
</evidence>
<keyword evidence="7" id="KW-0472">Membrane</keyword>
<keyword evidence="4" id="KW-0249">Electron transport</keyword>
<dbReference type="EMBL" id="FQVG01000085">
    <property type="protein sequence ID" value="SHF46611.1"/>
    <property type="molecule type" value="Genomic_DNA"/>
</dbReference>
<reference evidence="10" key="1">
    <citation type="submission" date="2016-11" db="EMBL/GenBank/DDBJ databases">
        <authorList>
            <person name="Varghese N."/>
            <person name="Submissions S."/>
        </authorList>
    </citation>
    <scope>NUCLEOTIDE SEQUENCE [LARGE SCALE GENOMIC DNA]</scope>
    <source>
        <strain evidence="10">DSM 10124</strain>
    </source>
</reference>
<feature type="transmembrane region" description="Helical" evidence="7">
    <location>
        <begin position="110"/>
        <end position="129"/>
    </location>
</feature>
<evidence type="ECO:0000256" key="2">
    <source>
        <dbReference type="ARBA" id="ARBA00022485"/>
    </source>
</evidence>
<dbReference type="PROSITE" id="PS00198">
    <property type="entry name" value="4FE4S_FER_1"/>
    <property type="match status" value="1"/>
</dbReference>
<dbReference type="AlphaFoldDB" id="A0A1M5BW77"/>
<dbReference type="Pfam" id="PF13187">
    <property type="entry name" value="Fer4_9"/>
    <property type="match status" value="1"/>
</dbReference>
<dbReference type="GO" id="GO:0051539">
    <property type="term" value="F:4 iron, 4 sulfur cluster binding"/>
    <property type="evidence" value="ECO:0007669"/>
    <property type="project" value="UniProtKB-KW"/>
</dbReference>
<keyword evidence="2" id="KW-0004">4Fe-4S</keyword>
<sequence length="222" mass="25363">MLNVWKKYSYILFFAFFLLGAIDLRFAVIASICMIGPIVFSFFNGRYWCGNICPRGNFYENILSKVSNKKQVPKWMKSYVFRTLVIVLMFYMFISGIVAANGNLYKIGLVFYRMIVVTSLVGIMFSFIYNHRTWCNFCPMGTIASIITKLRGNKNALYVKPSCVSCKLCSKACPMGVNPYEYKNGFIEHSDCIKCGKCISSCRRSDIIVVKEIKDLDLTKVA</sequence>
<evidence type="ECO:0000256" key="7">
    <source>
        <dbReference type="SAM" id="Phobius"/>
    </source>
</evidence>
<gene>
    <name evidence="9" type="ORF">SAMN02746091_02588</name>
</gene>
<keyword evidence="6" id="KW-0411">Iron-sulfur</keyword>
<proteinExistence type="predicted"/>
<dbReference type="Pfam" id="PF12801">
    <property type="entry name" value="Fer4_5"/>
    <property type="match status" value="2"/>
</dbReference>
<dbReference type="InterPro" id="IPR017900">
    <property type="entry name" value="4Fe4S_Fe_S_CS"/>
</dbReference>
<keyword evidence="1" id="KW-0813">Transport</keyword>
<keyword evidence="5" id="KW-0408">Iron</keyword>
<feature type="domain" description="4Fe-4S ferredoxin-type" evidence="8">
    <location>
        <begin position="155"/>
        <end position="183"/>
    </location>
</feature>
<evidence type="ECO:0000256" key="5">
    <source>
        <dbReference type="ARBA" id="ARBA00023004"/>
    </source>
</evidence>
<dbReference type="PANTHER" id="PTHR30176">
    <property type="entry name" value="FERREDOXIN-TYPE PROTEIN NAPH"/>
    <property type="match status" value="1"/>
</dbReference>
<keyword evidence="7" id="KW-1133">Transmembrane helix</keyword>
<dbReference type="GO" id="GO:0046872">
    <property type="term" value="F:metal ion binding"/>
    <property type="evidence" value="ECO:0007669"/>
    <property type="project" value="UniProtKB-KW"/>
</dbReference>
<organism evidence="9 10">
    <name type="scientific">Caloramator proteoclasticus DSM 10124</name>
    <dbReference type="NCBI Taxonomy" id="1121262"/>
    <lineage>
        <taxon>Bacteria</taxon>
        <taxon>Bacillati</taxon>
        <taxon>Bacillota</taxon>
        <taxon>Clostridia</taxon>
        <taxon>Eubacteriales</taxon>
        <taxon>Clostridiaceae</taxon>
        <taxon>Caloramator</taxon>
    </lineage>
</organism>
<dbReference type="PANTHER" id="PTHR30176:SF3">
    <property type="entry name" value="FERREDOXIN-TYPE PROTEIN NAPH"/>
    <property type="match status" value="1"/>
</dbReference>
<dbReference type="Proteomes" id="UP000184423">
    <property type="component" value="Unassembled WGS sequence"/>
</dbReference>
<feature type="transmembrane region" description="Helical" evidence="7">
    <location>
        <begin position="12"/>
        <end position="40"/>
    </location>
</feature>
<protein>
    <submittedName>
        <fullName evidence="9">4Fe-4S binding domain-containing protein</fullName>
    </submittedName>
</protein>
<dbReference type="Gene3D" id="3.30.70.20">
    <property type="match status" value="1"/>
</dbReference>
<keyword evidence="10" id="KW-1185">Reference proteome</keyword>
<feature type="transmembrane region" description="Helical" evidence="7">
    <location>
        <begin position="79"/>
        <end position="98"/>
    </location>
</feature>
<dbReference type="InterPro" id="IPR017896">
    <property type="entry name" value="4Fe4S_Fe-S-bd"/>
</dbReference>
<dbReference type="PROSITE" id="PS51379">
    <property type="entry name" value="4FE4S_FER_2"/>
    <property type="match status" value="2"/>
</dbReference>
<evidence type="ECO:0000256" key="1">
    <source>
        <dbReference type="ARBA" id="ARBA00022448"/>
    </source>
</evidence>
<evidence type="ECO:0000256" key="4">
    <source>
        <dbReference type="ARBA" id="ARBA00022982"/>
    </source>
</evidence>
<feature type="domain" description="4Fe-4S ferredoxin-type" evidence="8">
    <location>
        <begin position="187"/>
        <end position="213"/>
    </location>
</feature>
<evidence type="ECO:0000259" key="8">
    <source>
        <dbReference type="PROSITE" id="PS51379"/>
    </source>
</evidence>
<dbReference type="SUPFAM" id="SSF54862">
    <property type="entry name" value="4Fe-4S ferredoxins"/>
    <property type="match status" value="1"/>
</dbReference>
<keyword evidence="3" id="KW-0479">Metal-binding</keyword>
<accession>A0A1M5BW77</accession>